<evidence type="ECO:0000256" key="1">
    <source>
        <dbReference type="SAM" id="MobiDB-lite"/>
    </source>
</evidence>
<proteinExistence type="predicted"/>
<gene>
    <name evidence="2" type="ORF">PENSTE_c002G06106</name>
</gene>
<accession>A0A1V6TVL5</accession>
<protein>
    <submittedName>
        <fullName evidence="2">Uncharacterized protein</fullName>
    </submittedName>
</protein>
<feature type="region of interest" description="Disordered" evidence="1">
    <location>
        <begin position="123"/>
        <end position="149"/>
    </location>
</feature>
<evidence type="ECO:0000313" key="2">
    <source>
        <dbReference type="EMBL" id="OQE29593.1"/>
    </source>
</evidence>
<evidence type="ECO:0000313" key="3">
    <source>
        <dbReference type="Proteomes" id="UP000191285"/>
    </source>
</evidence>
<dbReference type="EMBL" id="MLKD01000002">
    <property type="protein sequence ID" value="OQE29593.1"/>
    <property type="molecule type" value="Genomic_DNA"/>
</dbReference>
<dbReference type="OrthoDB" id="109543at2759"/>
<comment type="caution">
    <text evidence="2">The sequence shown here is derived from an EMBL/GenBank/DDBJ whole genome shotgun (WGS) entry which is preliminary data.</text>
</comment>
<keyword evidence="3" id="KW-1185">Reference proteome</keyword>
<dbReference type="STRING" id="303698.A0A1V6TVL5"/>
<feature type="compositionally biased region" description="Acidic residues" evidence="1">
    <location>
        <begin position="125"/>
        <end position="134"/>
    </location>
</feature>
<sequence length="276" mass="30947">MPAKQFRDDLKQVTTSGRYVLLKDIRTCDLDDSVTFTLKLPDVEISFIMVVNDPIDYPKRHWFFVSASNDENDGPVASALRKCQRPFWFTHHTIKEALSKIDRLFINVSRRLRSSNIIDLTVETEQNDDDDASDSGDGPDSSDEIRFLGASSSPRDTYLQDTLDYDLEIAKEAGYHVGFLGKATAPIVVSVSCPVTQLGLPWQALIGWDLDIKDHLILLISFPDSYQTLSQILARSDVALAGIEMRVGICDRHFACPDLARKMFQAAEICKNEGEA</sequence>
<dbReference type="AlphaFoldDB" id="A0A1V6TVL5"/>
<reference evidence="3" key="1">
    <citation type="journal article" date="2017" name="Nat. Microbiol.">
        <title>Global analysis of biosynthetic gene clusters reveals vast potential of secondary metabolite production in Penicillium species.</title>
        <authorList>
            <person name="Nielsen J.C."/>
            <person name="Grijseels S."/>
            <person name="Prigent S."/>
            <person name="Ji B."/>
            <person name="Dainat J."/>
            <person name="Nielsen K.F."/>
            <person name="Frisvad J.C."/>
            <person name="Workman M."/>
            <person name="Nielsen J."/>
        </authorList>
    </citation>
    <scope>NUCLEOTIDE SEQUENCE [LARGE SCALE GENOMIC DNA]</scope>
    <source>
        <strain evidence="3">IBT 24891</strain>
    </source>
</reference>
<dbReference type="Proteomes" id="UP000191285">
    <property type="component" value="Unassembled WGS sequence"/>
</dbReference>
<organism evidence="2 3">
    <name type="scientific">Penicillium steckii</name>
    <dbReference type="NCBI Taxonomy" id="303698"/>
    <lineage>
        <taxon>Eukaryota</taxon>
        <taxon>Fungi</taxon>
        <taxon>Dikarya</taxon>
        <taxon>Ascomycota</taxon>
        <taxon>Pezizomycotina</taxon>
        <taxon>Eurotiomycetes</taxon>
        <taxon>Eurotiomycetidae</taxon>
        <taxon>Eurotiales</taxon>
        <taxon>Aspergillaceae</taxon>
        <taxon>Penicillium</taxon>
    </lineage>
</organism>
<name>A0A1V6TVL5_9EURO</name>